<gene>
    <name evidence="13" type="ORF">NECAME_13018</name>
</gene>
<evidence type="ECO:0000256" key="1">
    <source>
        <dbReference type="ARBA" id="ARBA00004651"/>
    </source>
</evidence>
<keyword evidence="7" id="KW-0675">Receptor</keyword>
<evidence type="ECO:0000256" key="3">
    <source>
        <dbReference type="ARBA" id="ARBA00022692"/>
    </source>
</evidence>
<dbReference type="Proteomes" id="UP000053676">
    <property type="component" value="Unassembled WGS sequence"/>
</dbReference>
<feature type="signal peptide" evidence="11">
    <location>
        <begin position="1"/>
        <end position="18"/>
    </location>
</feature>
<evidence type="ECO:0000313" key="14">
    <source>
        <dbReference type="Proteomes" id="UP000053676"/>
    </source>
</evidence>
<dbReference type="Gene3D" id="1.20.1070.10">
    <property type="entry name" value="Rhodopsin 7-helix transmembrane proteins"/>
    <property type="match status" value="1"/>
</dbReference>
<feature type="transmembrane region" description="Helical" evidence="10">
    <location>
        <begin position="209"/>
        <end position="229"/>
    </location>
</feature>
<feature type="region of interest" description="Disordered" evidence="9">
    <location>
        <begin position="282"/>
        <end position="307"/>
    </location>
</feature>
<dbReference type="EMBL" id="KI660364">
    <property type="protein sequence ID" value="ETN74407.1"/>
    <property type="molecule type" value="Genomic_DNA"/>
</dbReference>
<accession>W2T0B7</accession>
<dbReference type="PROSITE" id="PS50262">
    <property type="entry name" value="G_PROTEIN_RECEP_F1_2"/>
    <property type="match status" value="1"/>
</dbReference>
<dbReference type="InterPro" id="IPR017452">
    <property type="entry name" value="GPCR_Rhodpsn_7TM"/>
</dbReference>
<feature type="domain" description="G-protein coupled receptors family 1 profile" evidence="12">
    <location>
        <begin position="1"/>
        <end position="226"/>
    </location>
</feature>
<dbReference type="PRINTS" id="PR00237">
    <property type="entry name" value="GPCRRHODOPSN"/>
</dbReference>
<dbReference type="GO" id="GO:0005886">
    <property type="term" value="C:plasma membrane"/>
    <property type="evidence" value="ECO:0007669"/>
    <property type="project" value="UniProtKB-SubCell"/>
</dbReference>
<dbReference type="GO" id="GO:0042277">
    <property type="term" value="F:peptide binding"/>
    <property type="evidence" value="ECO:0007669"/>
    <property type="project" value="TreeGrafter"/>
</dbReference>
<proteinExistence type="predicted"/>
<dbReference type="Pfam" id="PF00001">
    <property type="entry name" value="7tm_1"/>
    <property type="match status" value="1"/>
</dbReference>
<dbReference type="OMA" id="PFQGYRT"/>
<organism evidence="13 14">
    <name type="scientific">Necator americanus</name>
    <name type="common">Human hookworm</name>
    <dbReference type="NCBI Taxonomy" id="51031"/>
    <lineage>
        <taxon>Eukaryota</taxon>
        <taxon>Metazoa</taxon>
        <taxon>Ecdysozoa</taxon>
        <taxon>Nematoda</taxon>
        <taxon>Chromadorea</taxon>
        <taxon>Rhabditida</taxon>
        <taxon>Rhabditina</taxon>
        <taxon>Rhabditomorpha</taxon>
        <taxon>Strongyloidea</taxon>
        <taxon>Ancylostomatidae</taxon>
        <taxon>Bunostominae</taxon>
        <taxon>Necator</taxon>
    </lineage>
</organism>
<dbReference type="AlphaFoldDB" id="W2T0B7"/>
<evidence type="ECO:0000256" key="9">
    <source>
        <dbReference type="SAM" id="MobiDB-lite"/>
    </source>
</evidence>
<dbReference type="PANTHER" id="PTHR24229">
    <property type="entry name" value="NEUROPEPTIDES RECEPTOR"/>
    <property type="match status" value="1"/>
</dbReference>
<keyword evidence="8" id="KW-0807">Transducer</keyword>
<evidence type="ECO:0000259" key="12">
    <source>
        <dbReference type="PROSITE" id="PS50262"/>
    </source>
</evidence>
<feature type="chain" id="PRO_5004826260" description="G-protein coupled receptors family 1 profile domain-containing protein" evidence="11">
    <location>
        <begin position="19"/>
        <end position="307"/>
    </location>
</feature>
<evidence type="ECO:0000256" key="4">
    <source>
        <dbReference type="ARBA" id="ARBA00022989"/>
    </source>
</evidence>
<keyword evidence="11" id="KW-0732">Signal</keyword>
<keyword evidence="5" id="KW-0297">G-protein coupled receptor</keyword>
<feature type="transmembrane region" description="Helical" evidence="10">
    <location>
        <begin position="64"/>
        <end position="84"/>
    </location>
</feature>
<keyword evidence="14" id="KW-1185">Reference proteome</keyword>
<name>W2T0B7_NECAM</name>
<evidence type="ECO:0000256" key="8">
    <source>
        <dbReference type="ARBA" id="ARBA00023224"/>
    </source>
</evidence>
<feature type="transmembrane region" description="Helical" evidence="10">
    <location>
        <begin position="169"/>
        <end position="189"/>
    </location>
</feature>
<dbReference type="OrthoDB" id="6076970at2759"/>
<evidence type="ECO:0000256" key="11">
    <source>
        <dbReference type="SAM" id="SignalP"/>
    </source>
</evidence>
<dbReference type="GO" id="GO:0004930">
    <property type="term" value="F:G protein-coupled receptor activity"/>
    <property type="evidence" value="ECO:0007669"/>
    <property type="project" value="UniProtKB-KW"/>
</dbReference>
<evidence type="ECO:0000256" key="10">
    <source>
        <dbReference type="SAM" id="Phobius"/>
    </source>
</evidence>
<evidence type="ECO:0000313" key="13">
    <source>
        <dbReference type="EMBL" id="ETN74407.1"/>
    </source>
</evidence>
<dbReference type="CDD" id="cd00637">
    <property type="entry name" value="7tm_classA_rhodopsin-like"/>
    <property type="match status" value="1"/>
</dbReference>
<sequence>MLLLIIELVFGTWQFSAAACTSYLVLDSMNKFVAPIIVFLISRTCYTTVCLDKARGERAATLKHAVLQVIFALGCVMVLLWPVFAYSQVYTFYFNPNNATNEVTVIRKCGFLPPPEIQFWFNLVACITSYAVPLFGIVYWYVSVPFFLKRRALTTLVASSSMDTALRKVITTVFLLTAIYVLCWSPYWVSMFAHNIFAMGKNSMIIVSYFIHLLPYVSCVAYPLIFTLLNRGIRSAHAKIVQDQRRRFRSLTDEASAQIRNAIRSFPSKASSTIRSQMSSYVFEEPRKPEKSNSNSPELIRSSKIWT</sequence>
<feature type="transmembrane region" description="Helical" evidence="10">
    <location>
        <begin position="120"/>
        <end position="148"/>
    </location>
</feature>
<dbReference type="PANTHER" id="PTHR24229:SF40">
    <property type="entry name" value="ALLATOSTATIN C RECEPTOR 1-RELATED"/>
    <property type="match status" value="1"/>
</dbReference>
<keyword evidence="2" id="KW-1003">Cell membrane</keyword>
<keyword evidence="3 10" id="KW-0812">Transmembrane</keyword>
<reference evidence="14" key="1">
    <citation type="journal article" date="2014" name="Nat. Genet.">
        <title>Genome of the human hookworm Necator americanus.</title>
        <authorList>
            <person name="Tang Y.T."/>
            <person name="Gao X."/>
            <person name="Rosa B.A."/>
            <person name="Abubucker S."/>
            <person name="Hallsworth-Pepin K."/>
            <person name="Martin J."/>
            <person name="Tyagi R."/>
            <person name="Heizer E."/>
            <person name="Zhang X."/>
            <person name="Bhonagiri-Palsikar V."/>
            <person name="Minx P."/>
            <person name="Warren W.C."/>
            <person name="Wang Q."/>
            <person name="Zhan B."/>
            <person name="Hotez P.J."/>
            <person name="Sternberg P.W."/>
            <person name="Dougall A."/>
            <person name="Gaze S.T."/>
            <person name="Mulvenna J."/>
            <person name="Sotillo J."/>
            <person name="Ranganathan S."/>
            <person name="Rabelo E.M."/>
            <person name="Wilson R.K."/>
            <person name="Felgner P.L."/>
            <person name="Bethony J."/>
            <person name="Hawdon J.M."/>
            <person name="Gasser R.B."/>
            <person name="Loukas A."/>
            <person name="Mitreva M."/>
        </authorList>
    </citation>
    <scope>NUCLEOTIDE SEQUENCE [LARGE SCALE GENOMIC DNA]</scope>
</reference>
<dbReference type="STRING" id="51031.W2T0B7"/>
<evidence type="ECO:0000256" key="2">
    <source>
        <dbReference type="ARBA" id="ARBA00022475"/>
    </source>
</evidence>
<protein>
    <recommendedName>
        <fullName evidence="12">G-protein coupled receptors family 1 profile domain-containing protein</fullName>
    </recommendedName>
</protein>
<dbReference type="KEGG" id="nai:NECAME_13018"/>
<evidence type="ECO:0000256" key="7">
    <source>
        <dbReference type="ARBA" id="ARBA00023170"/>
    </source>
</evidence>
<keyword evidence="6 10" id="KW-0472">Membrane</keyword>
<evidence type="ECO:0000256" key="5">
    <source>
        <dbReference type="ARBA" id="ARBA00023040"/>
    </source>
</evidence>
<dbReference type="GO" id="GO:0043005">
    <property type="term" value="C:neuron projection"/>
    <property type="evidence" value="ECO:0007669"/>
    <property type="project" value="TreeGrafter"/>
</dbReference>
<keyword evidence="4 10" id="KW-1133">Transmembrane helix</keyword>
<dbReference type="InterPro" id="IPR000276">
    <property type="entry name" value="GPCR_Rhodpsn"/>
</dbReference>
<comment type="subcellular location">
    <subcellularLocation>
        <location evidence="1">Cell membrane</location>
        <topology evidence="1">Multi-pass membrane protein</topology>
    </subcellularLocation>
</comment>
<evidence type="ECO:0000256" key="6">
    <source>
        <dbReference type="ARBA" id="ARBA00023136"/>
    </source>
</evidence>
<dbReference type="SUPFAM" id="SSF81321">
    <property type="entry name" value="Family A G protein-coupled receptor-like"/>
    <property type="match status" value="1"/>
</dbReference>